<protein>
    <recommendedName>
        <fullName evidence="1">Glycosyltransferase 2-like domain-containing protein</fullName>
    </recommendedName>
</protein>
<dbReference type="PANTHER" id="PTHR22916">
    <property type="entry name" value="GLYCOSYLTRANSFERASE"/>
    <property type="match status" value="1"/>
</dbReference>
<dbReference type="EMBL" id="QNQU01000004">
    <property type="protein sequence ID" value="RBQ10006.1"/>
    <property type="molecule type" value="Genomic_DNA"/>
</dbReference>
<organism evidence="2 3">
    <name type="scientific">Pedobacter miscanthi</name>
    <dbReference type="NCBI Taxonomy" id="2259170"/>
    <lineage>
        <taxon>Bacteria</taxon>
        <taxon>Pseudomonadati</taxon>
        <taxon>Bacteroidota</taxon>
        <taxon>Sphingobacteriia</taxon>
        <taxon>Sphingobacteriales</taxon>
        <taxon>Sphingobacteriaceae</taxon>
        <taxon>Pedobacter</taxon>
    </lineage>
</organism>
<dbReference type="InterPro" id="IPR001173">
    <property type="entry name" value="Glyco_trans_2-like"/>
</dbReference>
<dbReference type="Gene3D" id="3.90.550.10">
    <property type="entry name" value="Spore Coat Polysaccharide Biosynthesis Protein SpsA, Chain A"/>
    <property type="match status" value="1"/>
</dbReference>
<comment type="caution">
    <text evidence="2">The sequence shown here is derived from an EMBL/GenBank/DDBJ whole genome shotgun (WGS) entry which is preliminary data.</text>
</comment>
<name>A0A366L821_9SPHI</name>
<dbReference type="CDD" id="cd00761">
    <property type="entry name" value="Glyco_tranf_GTA_type"/>
    <property type="match status" value="1"/>
</dbReference>
<evidence type="ECO:0000259" key="1">
    <source>
        <dbReference type="Pfam" id="PF00535"/>
    </source>
</evidence>
<dbReference type="SUPFAM" id="SSF53448">
    <property type="entry name" value="Nucleotide-diphospho-sugar transferases"/>
    <property type="match status" value="1"/>
</dbReference>
<dbReference type="Proteomes" id="UP000252081">
    <property type="component" value="Unassembled WGS sequence"/>
</dbReference>
<dbReference type="InterPro" id="IPR029044">
    <property type="entry name" value="Nucleotide-diphossugar_trans"/>
</dbReference>
<keyword evidence="3" id="KW-1185">Reference proteome</keyword>
<dbReference type="RefSeq" id="WP_113947941.1">
    <property type="nucleotide sequence ID" value="NZ_QNQU01000004.1"/>
</dbReference>
<dbReference type="GO" id="GO:0016758">
    <property type="term" value="F:hexosyltransferase activity"/>
    <property type="evidence" value="ECO:0007669"/>
    <property type="project" value="UniProtKB-ARBA"/>
</dbReference>
<sequence length="302" mass="34568">MNHSVTVIIPTYNNKAYIETAIQSILDQTYDNVECIVIDDGSTDGTQEILSDLILHNKIEYFYQENKGVSSARNLGIKKANGEYLLFLDADDLLKPNGVADLMKCIIRNNSDMSVGLAENELAINTKFPYGKNHLANLLSNWWPVSSVMLRKNEICWNEQMKTWEVIDYFSSALVKGLKCTICPNVITSINHTVRTDRATYLYDHYNSLNTFNYFENLKQKILSRGKMDKVILEVLDKHLLSNAYSMYKESQQLPILDKIKTSNLKTYSWFKPLGISGFCSLLGLKRGIKLFYFLNRLLGRA</sequence>
<gene>
    <name evidence="2" type="ORF">DRW42_06095</name>
</gene>
<evidence type="ECO:0000313" key="2">
    <source>
        <dbReference type="EMBL" id="RBQ10006.1"/>
    </source>
</evidence>
<reference evidence="2 3" key="1">
    <citation type="submission" date="2018-07" db="EMBL/GenBank/DDBJ databases">
        <title>A draft genome of a endophytic bacteria, a new species of Pedobacter.</title>
        <authorList>
            <person name="Zhang Z.D."/>
            <person name="Chen Z.J."/>
        </authorList>
    </citation>
    <scope>NUCLEOTIDE SEQUENCE [LARGE SCALE GENOMIC DNA]</scope>
    <source>
        <strain evidence="2 3">RS10</strain>
    </source>
</reference>
<dbReference type="AlphaFoldDB" id="A0A366L821"/>
<dbReference type="OrthoDB" id="9770457at2"/>
<dbReference type="Pfam" id="PF00535">
    <property type="entry name" value="Glycos_transf_2"/>
    <property type="match status" value="1"/>
</dbReference>
<dbReference type="PANTHER" id="PTHR22916:SF3">
    <property type="entry name" value="UDP-GLCNAC:BETAGAL BETA-1,3-N-ACETYLGLUCOSAMINYLTRANSFERASE-LIKE PROTEIN 1"/>
    <property type="match status" value="1"/>
</dbReference>
<evidence type="ECO:0000313" key="3">
    <source>
        <dbReference type="Proteomes" id="UP000252081"/>
    </source>
</evidence>
<feature type="domain" description="Glycosyltransferase 2-like" evidence="1">
    <location>
        <begin position="6"/>
        <end position="159"/>
    </location>
</feature>
<proteinExistence type="predicted"/>
<accession>A0A366L821</accession>